<dbReference type="EMBL" id="FRAH01000120">
    <property type="protein sequence ID" value="SHL49870.1"/>
    <property type="molecule type" value="Genomic_DNA"/>
</dbReference>
<dbReference type="Proteomes" id="UP000183975">
    <property type="component" value="Unassembled WGS sequence"/>
</dbReference>
<organism evidence="1 2">
    <name type="scientific">Anaerotignum lactatifermentans DSM 14214</name>
    <dbReference type="NCBI Taxonomy" id="1121323"/>
    <lineage>
        <taxon>Bacteria</taxon>
        <taxon>Bacillati</taxon>
        <taxon>Bacillota</taxon>
        <taxon>Clostridia</taxon>
        <taxon>Lachnospirales</taxon>
        <taxon>Anaerotignaceae</taxon>
        <taxon>Anaerotignum</taxon>
    </lineage>
</organism>
<gene>
    <name evidence="1" type="ORF">SAMN02745138_03514</name>
</gene>
<keyword evidence="2" id="KW-1185">Reference proteome</keyword>
<accession>A0A1M7B4G4</accession>
<protein>
    <submittedName>
        <fullName evidence="1">Uncharacterized protein</fullName>
    </submittedName>
</protein>
<dbReference type="OrthoDB" id="1839890at2"/>
<evidence type="ECO:0000313" key="2">
    <source>
        <dbReference type="Proteomes" id="UP000183975"/>
    </source>
</evidence>
<name>A0A1M7B4G4_9FIRM</name>
<proteinExistence type="predicted"/>
<evidence type="ECO:0000313" key="1">
    <source>
        <dbReference type="EMBL" id="SHL49870.1"/>
    </source>
</evidence>
<sequence>MRKITDLRGIKDTAKVFLHMNIEETKFSPLVIKHPFTDSAMVCLSQADGEIAFANIMEDTKAFTLWKEQVEKQIDTAEDVFGVYHLMTKSYLLAFLKYAEPYLSREDFSKMLADIWIRTEAPNLDPNFKQKELLDLFRQSKQEEMMTEDEIETLRSLPETVSVYRGVTSYNAGKIKALSWTLDREVAQWFANRFGENGIVYEAEISKEYILALFKGRNEWEVIVEPDHLLQLSEDLEENMEEPQL</sequence>
<dbReference type="AlphaFoldDB" id="A0A1M7B4G4"/>
<dbReference type="RefSeq" id="WP_072853887.1">
    <property type="nucleotide sequence ID" value="NZ_FRAH01000120.1"/>
</dbReference>
<reference evidence="1 2" key="1">
    <citation type="submission" date="2016-11" db="EMBL/GenBank/DDBJ databases">
        <authorList>
            <person name="Jaros S."/>
            <person name="Januszkiewicz K."/>
            <person name="Wedrychowicz H."/>
        </authorList>
    </citation>
    <scope>NUCLEOTIDE SEQUENCE [LARGE SCALE GENOMIC DNA]</scope>
    <source>
        <strain evidence="1 2">DSM 14214</strain>
    </source>
</reference>